<feature type="region of interest" description="Disordered" evidence="1">
    <location>
        <begin position="1"/>
        <end position="50"/>
    </location>
</feature>
<reference evidence="3" key="1">
    <citation type="submission" date="2014-04" db="EMBL/GenBank/DDBJ databases">
        <title>Evolutionary Origins and Diversification of the Mycorrhizal Mutualists.</title>
        <authorList>
            <consortium name="DOE Joint Genome Institute"/>
            <consortium name="Mycorrhizal Genomics Consortium"/>
            <person name="Kohler A."/>
            <person name="Kuo A."/>
            <person name="Nagy L.G."/>
            <person name="Floudas D."/>
            <person name="Copeland A."/>
            <person name="Barry K.W."/>
            <person name="Cichocki N."/>
            <person name="Veneault-Fourrey C."/>
            <person name="LaButti K."/>
            <person name="Lindquist E.A."/>
            <person name="Lipzen A."/>
            <person name="Lundell T."/>
            <person name="Morin E."/>
            <person name="Murat C."/>
            <person name="Riley R."/>
            <person name="Ohm R."/>
            <person name="Sun H."/>
            <person name="Tunlid A."/>
            <person name="Henrissat B."/>
            <person name="Grigoriev I.V."/>
            <person name="Hibbett D.S."/>
            <person name="Martin F."/>
        </authorList>
    </citation>
    <scope>NUCLEOTIDE SEQUENCE [LARGE SCALE GENOMIC DNA]</scope>
    <source>
        <strain evidence="3">FD-334 SS-4</strain>
    </source>
</reference>
<gene>
    <name evidence="2" type="ORF">HYPSUDRAFT_42617</name>
</gene>
<proteinExistence type="predicted"/>
<evidence type="ECO:0000313" key="2">
    <source>
        <dbReference type="EMBL" id="KJA20821.1"/>
    </source>
</evidence>
<protein>
    <submittedName>
        <fullName evidence="2">Uncharacterized protein</fullName>
    </submittedName>
</protein>
<dbReference type="OrthoDB" id="3222453at2759"/>
<dbReference type="EMBL" id="KN817563">
    <property type="protein sequence ID" value="KJA20821.1"/>
    <property type="molecule type" value="Genomic_DNA"/>
</dbReference>
<name>A0A0D2NWF2_HYPSF</name>
<sequence>MPIFSRRRHRGEEQTDSLSDSEGRISRHSSIQGPYRSNEPASPSFPVYSPVEETSPASQVYSRALFSLGNGFGISNVAGDTSRPKEHIRDGALIGDVGYMNTSAGTFDFCFNIFLSSNHPIQPEELPENFSPFRPMPTKEDIVIVKDFFPPHSALASEGIDIARTTDTPLKVEFSVAAPEGAILILPKGAMREELIDPTVLHPYIKEHAVSWYQYFNGSNDHTKHTYPIPNGTIWIITGVDLTDSWAMATMQNRTDNPKRGSVKIIYDEENPDVFQDEGFNFPPEYRKKQLSDDSRVPIFIRVLAVALTPSEWTKHIAYIPEDYSQAYGALSIPDSRLRSRMNRLWMRIRASLNDIPSKPSERCFFHPSIVLLHILLFNDTTGSVGIVGDEVWCTQLQKKLLTHPEVVQLVRRIIDKFEVVNSDGIIRFVPKRKESESGIESQKRKGLTAYVSYVKPWSSKTTKSDSQARYLRNMQKVLSISK</sequence>
<evidence type="ECO:0000256" key="1">
    <source>
        <dbReference type="SAM" id="MobiDB-lite"/>
    </source>
</evidence>
<evidence type="ECO:0000313" key="3">
    <source>
        <dbReference type="Proteomes" id="UP000054270"/>
    </source>
</evidence>
<keyword evidence="3" id="KW-1185">Reference proteome</keyword>
<accession>A0A0D2NWF2</accession>
<dbReference type="AlphaFoldDB" id="A0A0D2NWF2"/>
<organism evidence="2 3">
    <name type="scientific">Hypholoma sublateritium (strain FD-334 SS-4)</name>
    <dbReference type="NCBI Taxonomy" id="945553"/>
    <lineage>
        <taxon>Eukaryota</taxon>
        <taxon>Fungi</taxon>
        <taxon>Dikarya</taxon>
        <taxon>Basidiomycota</taxon>
        <taxon>Agaricomycotina</taxon>
        <taxon>Agaricomycetes</taxon>
        <taxon>Agaricomycetidae</taxon>
        <taxon>Agaricales</taxon>
        <taxon>Agaricineae</taxon>
        <taxon>Strophariaceae</taxon>
        <taxon>Hypholoma</taxon>
    </lineage>
</organism>
<dbReference type="Proteomes" id="UP000054270">
    <property type="component" value="Unassembled WGS sequence"/>
</dbReference>